<dbReference type="Pfam" id="PF01292">
    <property type="entry name" value="Ni_hydr_CYTB"/>
    <property type="match status" value="1"/>
</dbReference>
<feature type="transmembrane region" description="Helical" evidence="12">
    <location>
        <begin position="212"/>
        <end position="229"/>
    </location>
</feature>
<sequence>MGGKPAHLLSRMEEDMSEQMIESNKPEEAEKVRRQTAVYVYEAPLRLWHWVTVLSILVLCLTGYFIGAPLPTQPGEAIDNYLMGYIRFAHFAAGYVVTIAFIGRVYWAFVGNHHARELFVVPFFKKSWWAGVIHELRWYLFLEKTPKKYIGHNPLGQMAMFTLFVLGMIFMIFTGFALYSEGLGVGSWADTLFGWVIPLMGQSQDVHTWHRLGMWLIIVFIMTHVYVAIREDIMSRQSLISTMVGGWRMFKDDKPD</sequence>
<evidence type="ECO:0000256" key="5">
    <source>
        <dbReference type="ARBA" id="ARBA00022617"/>
    </source>
</evidence>
<evidence type="ECO:0000256" key="7">
    <source>
        <dbReference type="ARBA" id="ARBA00022723"/>
    </source>
</evidence>
<evidence type="ECO:0000256" key="10">
    <source>
        <dbReference type="ARBA" id="ARBA00023004"/>
    </source>
</evidence>
<proteinExistence type="inferred from homology"/>
<evidence type="ECO:0000313" key="14">
    <source>
        <dbReference type="EMBL" id="GAA6168165.1"/>
    </source>
</evidence>
<comment type="subcellular location">
    <subcellularLocation>
        <location evidence="1">Cell membrane</location>
        <topology evidence="1">Multi-pass membrane protein</topology>
    </subcellularLocation>
</comment>
<protein>
    <submittedName>
        <fullName evidence="14">Ni/Fe-hydrogenase, b-type cytochrome subunit</fullName>
    </submittedName>
</protein>
<evidence type="ECO:0000256" key="3">
    <source>
        <dbReference type="ARBA" id="ARBA00022448"/>
    </source>
</evidence>
<evidence type="ECO:0000256" key="4">
    <source>
        <dbReference type="ARBA" id="ARBA00022475"/>
    </source>
</evidence>
<evidence type="ECO:0000256" key="8">
    <source>
        <dbReference type="ARBA" id="ARBA00022982"/>
    </source>
</evidence>
<keyword evidence="7" id="KW-0479">Metal-binding</keyword>
<dbReference type="InterPro" id="IPR000516">
    <property type="entry name" value="Ni-dep_Hydgase_cyt-B"/>
</dbReference>
<evidence type="ECO:0000256" key="12">
    <source>
        <dbReference type="SAM" id="Phobius"/>
    </source>
</evidence>
<keyword evidence="8" id="KW-0249">Electron transport</keyword>
<keyword evidence="5" id="KW-0349">Heme</keyword>
<name>A0ABQ0A976_9GAMM</name>
<dbReference type="RefSeq" id="WP_353302842.1">
    <property type="nucleotide sequence ID" value="NZ_BAABWN010000006.1"/>
</dbReference>
<dbReference type="InterPro" id="IPR051542">
    <property type="entry name" value="Hydrogenase_cytochrome"/>
</dbReference>
<organism evidence="14 15">
    <name type="scientific">Sessilibacter corallicola</name>
    <dbReference type="NCBI Taxonomy" id="2904075"/>
    <lineage>
        <taxon>Bacteria</taxon>
        <taxon>Pseudomonadati</taxon>
        <taxon>Pseudomonadota</taxon>
        <taxon>Gammaproteobacteria</taxon>
        <taxon>Cellvibrionales</taxon>
        <taxon>Cellvibrionaceae</taxon>
        <taxon>Sessilibacter</taxon>
    </lineage>
</organism>
<feature type="transmembrane region" description="Helical" evidence="12">
    <location>
        <begin position="88"/>
        <end position="107"/>
    </location>
</feature>
<dbReference type="PANTHER" id="PTHR30485:SF0">
    <property type="entry name" value="NI_FE-HYDROGENASE 1 B-TYPE CYTOCHROME SUBUNIT-RELATED"/>
    <property type="match status" value="1"/>
</dbReference>
<dbReference type="NCBIfam" id="TIGR02125">
    <property type="entry name" value="CytB-hydogenase"/>
    <property type="match status" value="1"/>
</dbReference>
<accession>A0ABQ0A976</accession>
<dbReference type="PRINTS" id="PR00161">
    <property type="entry name" value="NIHGNASECYTB"/>
</dbReference>
<evidence type="ECO:0000313" key="15">
    <source>
        <dbReference type="Proteomes" id="UP001465153"/>
    </source>
</evidence>
<reference evidence="14 15" key="1">
    <citation type="submission" date="2024-04" db="EMBL/GenBank/DDBJ databases">
        <title>Draft genome sequence of Sessilibacter corallicola NBRC 116591.</title>
        <authorList>
            <person name="Miyakawa T."/>
            <person name="Kusuya Y."/>
            <person name="Miura T."/>
        </authorList>
    </citation>
    <scope>NUCLEOTIDE SEQUENCE [LARGE SCALE GENOMIC DNA]</scope>
    <source>
        <strain evidence="14 15">KU-00831-HH</strain>
    </source>
</reference>
<keyword evidence="11 12" id="KW-0472">Membrane</keyword>
<dbReference type="Proteomes" id="UP001465153">
    <property type="component" value="Unassembled WGS sequence"/>
</dbReference>
<dbReference type="SUPFAM" id="SSF81342">
    <property type="entry name" value="Transmembrane di-heme cytochromes"/>
    <property type="match status" value="1"/>
</dbReference>
<evidence type="ECO:0000256" key="1">
    <source>
        <dbReference type="ARBA" id="ARBA00004651"/>
    </source>
</evidence>
<evidence type="ECO:0000256" key="11">
    <source>
        <dbReference type="ARBA" id="ARBA00023136"/>
    </source>
</evidence>
<keyword evidence="4" id="KW-1003">Cell membrane</keyword>
<comment type="caution">
    <text evidence="14">The sequence shown here is derived from an EMBL/GenBank/DDBJ whole genome shotgun (WGS) entry which is preliminary data.</text>
</comment>
<evidence type="ECO:0000256" key="2">
    <source>
        <dbReference type="ARBA" id="ARBA00008622"/>
    </source>
</evidence>
<dbReference type="EMBL" id="BAABWN010000006">
    <property type="protein sequence ID" value="GAA6168165.1"/>
    <property type="molecule type" value="Genomic_DNA"/>
</dbReference>
<keyword evidence="3" id="KW-0813">Transport</keyword>
<dbReference type="PROSITE" id="PS00883">
    <property type="entry name" value="NI_HGENASE_CYTB_2"/>
    <property type="match status" value="1"/>
</dbReference>
<keyword evidence="10" id="KW-0408">Iron</keyword>
<dbReference type="InterPro" id="IPR016174">
    <property type="entry name" value="Di-haem_cyt_TM"/>
</dbReference>
<evidence type="ECO:0000256" key="9">
    <source>
        <dbReference type="ARBA" id="ARBA00022989"/>
    </source>
</evidence>
<dbReference type="PANTHER" id="PTHR30485">
    <property type="entry name" value="NI/FE-HYDROGENASE 1 B-TYPE CYTOCHROME SUBUNIT"/>
    <property type="match status" value="1"/>
</dbReference>
<keyword evidence="15" id="KW-1185">Reference proteome</keyword>
<dbReference type="Gene3D" id="1.20.950.20">
    <property type="entry name" value="Transmembrane di-heme cytochromes, Chain C"/>
    <property type="match status" value="1"/>
</dbReference>
<dbReference type="PROSITE" id="PS00882">
    <property type="entry name" value="NI_HGENASE_CYTB_1"/>
    <property type="match status" value="1"/>
</dbReference>
<gene>
    <name evidence="14" type="primary">cybH</name>
    <name evidence="14" type="ORF">NBRC116591_19760</name>
</gene>
<dbReference type="InterPro" id="IPR011577">
    <property type="entry name" value="Cyt_b561_bac/Ni-Hgenase"/>
</dbReference>
<evidence type="ECO:0000259" key="13">
    <source>
        <dbReference type="Pfam" id="PF01292"/>
    </source>
</evidence>
<feature type="transmembrane region" description="Helical" evidence="12">
    <location>
        <begin position="47"/>
        <end position="67"/>
    </location>
</feature>
<feature type="domain" description="Cytochrome b561 bacterial/Ni-hydrogenase" evidence="13">
    <location>
        <begin position="40"/>
        <end position="246"/>
    </location>
</feature>
<feature type="transmembrane region" description="Helical" evidence="12">
    <location>
        <begin position="155"/>
        <end position="179"/>
    </location>
</feature>
<comment type="similarity">
    <text evidence="2">Belongs to the HupC/HyaC/HydC family.</text>
</comment>
<evidence type="ECO:0000256" key="6">
    <source>
        <dbReference type="ARBA" id="ARBA00022692"/>
    </source>
</evidence>
<keyword evidence="9 12" id="KW-1133">Transmembrane helix</keyword>
<keyword evidence="6 12" id="KW-0812">Transmembrane</keyword>